<feature type="signal peptide" evidence="12">
    <location>
        <begin position="1"/>
        <end position="23"/>
    </location>
</feature>
<dbReference type="SUPFAM" id="SSF48726">
    <property type="entry name" value="Immunoglobulin"/>
    <property type="match status" value="2"/>
</dbReference>
<accession>A0A250YDY2</accession>
<feature type="chain" id="PRO_5045018487" evidence="12">
    <location>
        <begin position="24"/>
        <end position="265"/>
    </location>
</feature>
<keyword evidence="2" id="KW-1003">Cell membrane</keyword>
<keyword evidence="10" id="KW-0393">Immunoglobulin domain</keyword>
<dbReference type="InterPro" id="IPR007110">
    <property type="entry name" value="Ig-like_dom"/>
</dbReference>
<evidence type="ECO:0000256" key="5">
    <source>
        <dbReference type="ARBA" id="ARBA00022737"/>
    </source>
</evidence>
<dbReference type="PROSITE" id="PS50835">
    <property type="entry name" value="IG_LIKE"/>
    <property type="match status" value="1"/>
</dbReference>
<dbReference type="PANTHER" id="PTHR11738:SF179">
    <property type="entry name" value="LEUKOCYTE IMMUNOGLOBULIN-LIKE RECEPTOR SUBFAMILY A MEMBER 5"/>
    <property type="match status" value="1"/>
</dbReference>
<dbReference type="CDD" id="cd16843">
    <property type="entry name" value="IgC2_D1_D2_LILR_KIR_like"/>
    <property type="match status" value="1"/>
</dbReference>
<dbReference type="InterPro" id="IPR050412">
    <property type="entry name" value="Ig-like_Receptors_ImmuneReg"/>
</dbReference>
<evidence type="ECO:0000256" key="2">
    <source>
        <dbReference type="ARBA" id="ARBA00022475"/>
    </source>
</evidence>
<gene>
    <name evidence="15" type="primary">LOC109700120</name>
</gene>
<dbReference type="OrthoDB" id="9808644at2759"/>
<dbReference type="PANTHER" id="PTHR11738">
    <property type="entry name" value="MHC CLASS I NK CELL RECEPTOR"/>
    <property type="match status" value="1"/>
</dbReference>
<dbReference type="GO" id="GO:0032396">
    <property type="term" value="F:inhibitory MHC class I receptor activity"/>
    <property type="evidence" value="ECO:0007669"/>
    <property type="project" value="TreeGrafter"/>
</dbReference>
<name>A0A250YDY2_CASCN</name>
<reference evidence="15" key="2">
    <citation type="submission" date="2023-09" db="UniProtKB">
        <authorList>
            <consortium name="Ensembl"/>
        </authorList>
    </citation>
    <scope>IDENTIFICATION</scope>
</reference>
<feature type="domain" description="Ig-like" evidence="13">
    <location>
        <begin position="124"/>
        <end position="196"/>
    </location>
</feature>
<evidence type="ECO:0000256" key="10">
    <source>
        <dbReference type="ARBA" id="ARBA00023319"/>
    </source>
</evidence>
<protein>
    <submittedName>
        <fullName evidence="14">Leukocyte immunoglobulin-like receptor subfamily B member 4</fullName>
    </submittedName>
</protein>
<organism evidence="14">
    <name type="scientific">Castor canadensis</name>
    <name type="common">American beaver</name>
    <dbReference type="NCBI Taxonomy" id="51338"/>
    <lineage>
        <taxon>Eukaryota</taxon>
        <taxon>Metazoa</taxon>
        <taxon>Chordata</taxon>
        <taxon>Craniata</taxon>
        <taxon>Vertebrata</taxon>
        <taxon>Euteleostomi</taxon>
        <taxon>Mammalia</taxon>
        <taxon>Eutheria</taxon>
        <taxon>Euarchontoglires</taxon>
        <taxon>Glires</taxon>
        <taxon>Rodentia</taxon>
        <taxon>Castorimorpha</taxon>
        <taxon>Castoridae</taxon>
        <taxon>Castor</taxon>
    </lineage>
</organism>
<keyword evidence="6 11" id="KW-1133">Transmembrane helix</keyword>
<dbReference type="GeneID" id="109700120"/>
<dbReference type="GO" id="GO:0002764">
    <property type="term" value="P:immune response-regulating signaling pathway"/>
    <property type="evidence" value="ECO:0007669"/>
    <property type="project" value="TreeGrafter"/>
</dbReference>
<dbReference type="Ensembl" id="ENSCCNT00000012584.1">
    <property type="protein sequence ID" value="ENSCCNP00000009567.1"/>
    <property type="gene ID" value="ENSCCNG00000010082.1"/>
</dbReference>
<dbReference type="Gene3D" id="2.60.40.10">
    <property type="entry name" value="Immunoglobulins"/>
    <property type="match status" value="2"/>
</dbReference>
<dbReference type="InterPro" id="IPR013783">
    <property type="entry name" value="Ig-like_fold"/>
</dbReference>
<comment type="subcellular location">
    <subcellularLocation>
        <location evidence="1">Cell membrane</location>
        <topology evidence="1">Single-pass membrane protein</topology>
    </subcellularLocation>
</comment>
<sequence length="265" mass="29907">MTLTVMALLYIGLSLNSRSRVQAETLPKPTLWAEPSSLITRGWPVTIWCQGTLEAQEYHLYKERSQEPWDTKASVESGNKAMFSIPFMTEHHAGRYRCHYFSLNISSEHSDPLELVVTGFYRKPSLSSLPSPVVDSGGSVTLQCGSHQGYAKFILINEREPNLSWTLDSQRHPSGQYQALFSMGPVTPGHRWTFRCYGYYSRTPHVWSIPSDPVELQNSASTFQNYMVLNGVRMGLAGVVLLILVVILGEAWHSSWRPENSNQKP</sequence>
<dbReference type="GO" id="GO:0005886">
    <property type="term" value="C:plasma membrane"/>
    <property type="evidence" value="ECO:0007669"/>
    <property type="project" value="UniProtKB-SubCell"/>
</dbReference>
<evidence type="ECO:0000259" key="13">
    <source>
        <dbReference type="PROSITE" id="PS50835"/>
    </source>
</evidence>
<evidence type="ECO:0000256" key="8">
    <source>
        <dbReference type="ARBA" id="ARBA00023157"/>
    </source>
</evidence>
<evidence type="ECO:0000256" key="6">
    <source>
        <dbReference type="ARBA" id="ARBA00022989"/>
    </source>
</evidence>
<evidence type="ECO:0000313" key="15">
    <source>
        <dbReference type="Ensembl" id="ENSCCNP00000009567.1"/>
    </source>
</evidence>
<evidence type="ECO:0000313" key="14">
    <source>
        <dbReference type="EMBL" id="JAV41831.1"/>
    </source>
</evidence>
<dbReference type="FunFam" id="2.60.40.10:FF:000049">
    <property type="entry name" value="Leukocyte immunoglobulin-like receptor subfamily B member 1"/>
    <property type="match status" value="2"/>
</dbReference>
<keyword evidence="9" id="KW-0325">Glycoprotein</keyword>
<evidence type="ECO:0000256" key="1">
    <source>
        <dbReference type="ARBA" id="ARBA00004162"/>
    </source>
</evidence>
<dbReference type="InterPro" id="IPR036179">
    <property type="entry name" value="Ig-like_dom_sf"/>
</dbReference>
<evidence type="ECO:0000256" key="12">
    <source>
        <dbReference type="SAM" id="SignalP"/>
    </source>
</evidence>
<evidence type="ECO:0000256" key="4">
    <source>
        <dbReference type="ARBA" id="ARBA00022729"/>
    </source>
</evidence>
<evidence type="ECO:0000256" key="9">
    <source>
        <dbReference type="ARBA" id="ARBA00023180"/>
    </source>
</evidence>
<keyword evidence="5" id="KW-0677">Repeat</keyword>
<dbReference type="GO" id="GO:0019221">
    <property type="term" value="P:cytokine-mediated signaling pathway"/>
    <property type="evidence" value="ECO:0007669"/>
    <property type="project" value="TreeGrafter"/>
</dbReference>
<proteinExistence type="predicted"/>
<evidence type="ECO:0000256" key="3">
    <source>
        <dbReference type="ARBA" id="ARBA00022692"/>
    </source>
</evidence>
<dbReference type="KEGG" id="ccan:109700120"/>
<dbReference type="Pfam" id="PF13895">
    <property type="entry name" value="Ig_2"/>
    <property type="match status" value="1"/>
</dbReference>
<keyword evidence="4 12" id="KW-0732">Signal</keyword>
<evidence type="ECO:0000256" key="7">
    <source>
        <dbReference type="ARBA" id="ARBA00023136"/>
    </source>
</evidence>
<keyword evidence="8" id="KW-1015">Disulfide bond</keyword>
<dbReference type="EMBL" id="GFFW01002957">
    <property type="protein sequence ID" value="JAV41831.1"/>
    <property type="molecule type" value="Transcribed_RNA"/>
</dbReference>
<evidence type="ECO:0000256" key="11">
    <source>
        <dbReference type="SAM" id="Phobius"/>
    </source>
</evidence>
<feature type="transmembrane region" description="Helical" evidence="11">
    <location>
        <begin position="226"/>
        <end position="248"/>
    </location>
</feature>
<keyword evidence="3 11" id="KW-0812">Transmembrane</keyword>
<dbReference type="AlphaFoldDB" id="A0A250YDY2"/>
<keyword evidence="7 11" id="KW-0472">Membrane</keyword>
<reference evidence="14" key="1">
    <citation type="journal article" date="2017" name="G3 (Bethesda)">
        <title>De Novo Genome and Transcriptome Assembly of the Canadian Beaver (Castor canadensis).</title>
        <authorList>
            <person name="Lok S."/>
            <person name="Paton T.A."/>
            <person name="Wang Z."/>
            <person name="Kaur G."/>
            <person name="Walker S."/>
            <person name="Yuen R.K."/>
            <person name="Sung W.W."/>
            <person name="Whitney J."/>
            <person name="Buchanan J.A."/>
            <person name="Trost B."/>
            <person name="Singh N."/>
            <person name="Apresto B."/>
            <person name="Chen N."/>
            <person name="Coole M."/>
            <person name="Dawson T.J."/>
            <person name="Ho K.Y."/>
            <person name="Hu Z."/>
            <person name="Pullenayegum S."/>
            <person name="Samler K."/>
            <person name="Shipstone A."/>
            <person name="Tsoi F."/>
            <person name="Wang T."/>
            <person name="Pereira S.L."/>
            <person name="Rostami P."/>
            <person name="Ryan C.A."/>
            <person name="Tong A.H."/>
            <person name="Ng K."/>
            <person name="Sundaravadanam Y."/>
            <person name="Simpson J.T."/>
            <person name="Lim B.K."/>
            <person name="Engstrom M.D."/>
            <person name="Dutton C.J."/>
            <person name="Kerr K.C."/>
            <person name="Franke M."/>
            <person name="Rapley W."/>
            <person name="Wintle R.F."/>
            <person name="Scherer S.W."/>
        </authorList>
    </citation>
    <scope>NUCLEOTIDE SEQUENCE</scope>
    <source>
        <strain evidence="14">Ward</strain>
        <tissue evidence="14">Leukocyte</tissue>
    </source>
</reference>
<keyword evidence="14" id="KW-0675">Receptor</keyword>